<feature type="transmembrane region" description="Helical" evidence="9">
    <location>
        <begin position="35"/>
        <end position="59"/>
    </location>
</feature>
<comment type="function">
    <text evidence="9">Component of the transport system for branched-chain amino acids.</text>
</comment>
<comment type="subcellular location">
    <subcellularLocation>
        <location evidence="9">Cell inner membrane</location>
        <topology evidence="9">Multi-pass membrane protein</topology>
    </subcellularLocation>
    <subcellularLocation>
        <location evidence="1">Cell membrane</location>
        <topology evidence="1">Multi-pass membrane protein</topology>
    </subcellularLocation>
</comment>
<comment type="caution">
    <text evidence="10">The sequence shown here is derived from an EMBL/GenBank/DDBJ whole genome shotgun (WGS) entry which is preliminary data.</text>
</comment>
<dbReference type="NCBIfam" id="TIGR00796">
    <property type="entry name" value="livcs"/>
    <property type="match status" value="1"/>
</dbReference>
<dbReference type="GO" id="GO:0015190">
    <property type="term" value="F:L-leucine transmembrane transporter activity"/>
    <property type="evidence" value="ECO:0007669"/>
    <property type="project" value="TreeGrafter"/>
</dbReference>
<feature type="transmembrane region" description="Helical" evidence="9">
    <location>
        <begin position="71"/>
        <end position="91"/>
    </location>
</feature>
<dbReference type="OrthoDB" id="9783920at2"/>
<dbReference type="EMBL" id="NRJH01000037">
    <property type="protein sequence ID" value="RIY32433.1"/>
    <property type="molecule type" value="Genomic_DNA"/>
</dbReference>
<protein>
    <recommendedName>
        <fullName evidence="9">Branched-chain amino acid transport system carrier protein</fullName>
    </recommendedName>
</protein>
<evidence type="ECO:0000256" key="7">
    <source>
        <dbReference type="ARBA" id="ARBA00022989"/>
    </source>
</evidence>
<keyword evidence="11" id="KW-1185">Reference proteome</keyword>
<dbReference type="InterPro" id="IPR004685">
    <property type="entry name" value="Brnchd-chn_aa_trnsp_Livcs"/>
</dbReference>
<evidence type="ECO:0000256" key="9">
    <source>
        <dbReference type="RuleBase" id="RU362122"/>
    </source>
</evidence>
<feature type="transmembrane region" description="Helical" evidence="9">
    <location>
        <begin position="320"/>
        <end position="339"/>
    </location>
</feature>
<feature type="transmembrane region" description="Helical" evidence="9">
    <location>
        <begin position="196"/>
        <end position="216"/>
    </location>
</feature>
<dbReference type="AlphaFoldDB" id="A0A3A1Y2G2"/>
<dbReference type="Proteomes" id="UP000266258">
    <property type="component" value="Unassembled WGS sequence"/>
</dbReference>
<keyword evidence="3 9" id="KW-0813">Transport</keyword>
<feature type="transmembrane region" description="Helical" evidence="9">
    <location>
        <begin position="345"/>
        <end position="363"/>
    </location>
</feature>
<proteinExistence type="inferred from homology"/>
<feature type="transmembrane region" description="Helical" evidence="9">
    <location>
        <begin position="278"/>
        <end position="300"/>
    </location>
</feature>
<comment type="caution">
    <text evidence="9">Lacks conserved residue(s) required for the propagation of feature annotation.</text>
</comment>
<dbReference type="GO" id="GO:0015188">
    <property type="term" value="F:L-isoleucine transmembrane transporter activity"/>
    <property type="evidence" value="ECO:0007669"/>
    <property type="project" value="TreeGrafter"/>
</dbReference>
<name>A0A3A1Y2G2_9GAMM</name>
<accession>A0A3A1Y2G2</accession>
<keyword evidence="6 9" id="KW-0029">Amino-acid transport</keyword>
<feature type="transmembrane region" description="Helical" evidence="9">
    <location>
        <begin position="413"/>
        <end position="434"/>
    </location>
</feature>
<feature type="transmembrane region" description="Helical" evidence="9">
    <location>
        <begin position="120"/>
        <end position="140"/>
    </location>
</feature>
<keyword evidence="4" id="KW-1003">Cell membrane</keyword>
<feature type="transmembrane region" description="Helical" evidence="9">
    <location>
        <begin position="228"/>
        <end position="252"/>
    </location>
</feature>
<comment type="similarity">
    <text evidence="2 9">Belongs to the branched chain amino acid transporter family.</text>
</comment>
<dbReference type="PANTHER" id="PTHR30588">
    <property type="entry name" value="BRANCHED-CHAIN AMINO ACID TRANSPORT SYSTEM 2 CARRIER PROTEIN"/>
    <property type="match status" value="1"/>
</dbReference>
<dbReference type="GO" id="GO:0005304">
    <property type="term" value="F:L-valine transmembrane transporter activity"/>
    <property type="evidence" value="ECO:0007669"/>
    <property type="project" value="TreeGrafter"/>
</dbReference>
<evidence type="ECO:0000313" key="10">
    <source>
        <dbReference type="EMBL" id="RIY32433.1"/>
    </source>
</evidence>
<evidence type="ECO:0000256" key="8">
    <source>
        <dbReference type="ARBA" id="ARBA00023136"/>
    </source>
</evidence>
<dbReference type="Pfam" id="PF05525">
    <property type="entry name" value="Branch_AA_trans"/>
    <property type="match status" value="1"/>
</dbReference>
<keyword evidence="8 9" id="KW-0472">Membrane</keyword>
<dbReference type="PANTHER" id="PTHR30588:SF0">
    <property type="entry name" value="BRANCHED-CHAIN AMINO ACID PERMEASE BRNQ"/>
    <property type="match status" value="1"/>
</dbReference>
<sequence length="466" mass="49828">MKRVVLSGLMLMSFFFGAGNLIYPPLAGLNAGSEFLSVTTGFTLTAVVIPFLTILAVALSGDSALSLAGRVGKLYGLVFTVIIILSIGPLFGIPRVANVSLEIGVKPLLDSSGLGGNDSISLAGLLYIFFFFLMAFVLALYGEQLVDSIGKYLSPALVIFTMALVLVYAFSSSPKEVGQVHEEYVSGAFFKGAFDGYGTLDAIAAVAFAGLIVNALRPSPDTPAKVVFSGVVKAGFIACVLLAVIYFGLAYVGNVSAVSGKSTGADILVYASEESFGAAGQLVFAIIVFLACITTAVGLLKTLSTYSRNLFGLFSEKSWLIIYTLFSAVLSVQGLNSVLKTSVPMIYLTYPITIALVLVTLLNKWTKDRAWVYFWVALLVTPVAFADAFRIFSANYFNGSIDLLGGLRDYIPLANTDFSWVTPLVLALVIGFLFPKKPVNNFLLGDVDAEARRKKQEAEEKYGEVL</sequence>
<keyword evidence="5 9" id="KW-0812">Transmembrane</keyword>
<feature type="transmembrane region" description="Helical" evidence="9">
    <location>
        <begin position="152"/>
        <end position="170"/>
    </location>
</feature>
<dbReference type="GO" id="GO:0005886">
    <property type="term" value="C:plasma membrane"/>
    <property type="evidence" value="ECO:0007669"/>
    <property type="project" value="UniProtKB-SubCell"/>
</dbReference>
<feature type="transmembrane region" description="Helical" evidence="9">
    <location>
        <begin position="370"/>
        <end position="393"/>
    </location>
</feature>
<evidence type="ECO:0000256" key="5">
    <source>
        <dbReference type="ARBA" id="ARBA00022692"/>
    </source>
</evidence>
<reference evidence="10 11" key="1">
    <citation type="submission" date="2017-08" db="EMBL/GenBank/DDBJ databases">
        <title>Reclassification of Bisgaard taxon 37 and 44.</title>
        <authorList>
            <person name="Christensen H."/>
        </authorList>
    </citation>
    <scope>NUCLEOTIDE SEQUENCE [LARGE SCALE GENOMIC DNA]</scope>
    <source>
        <strain evidence="10 11">B96_4</strain>
    </source>
</reference>
<evidence type="ECO:0000256" key="2">
    <source>
        <dbReference type="ARBA" id="ARBA00008540"/>
    </source>
</evidence>
<evidence type="ECO:0000313" key="11">
    <source>
        <dbReference type="Proteomes" id="UP000266258"/>
    </source>
</evidence>
<dbReference type="GO" id="GO:0015818">
    <property type="term" value="P:isoleucine transport"/>
    <property type="evidence" value="ECO:0007669"/>
    <property type="project" value="TreeGrafter"/>
</dbReference>
<dbReference type="GO" id="GO:0015820">
    <property type="term" value="P:L-leucine transport"/>
    <property type="evidence" value="ECO:0007669"/>
    <property type="project" value="TreeGrafter"/>
</dbReference>
<evidence type="ECO:0000256" key="3">
    <source>
        <dbReference type="ARBA" id="ARBA00022448"/>
    </source>
</evidence>
<evidence type="ECO:0000256" key="1">
    <source>
        <dbReference type="ARBA" id="ARBA00004651"/>
    </source>
</evidence>
<evidence type="ECO:0000256" key="4">
    <source>
        <dbReference type="ARBA" id="ARBA00022475"/>
    </source>
</evidence>
<organism evidence="10 11">
    <name type="scientific">Psittacicella melopsittaci</name>
    <dbReference type="NCBI Taxonomy" id="2028576"/>
    <lineage>
        <taxon>Bacteria</taxon>
        <taxon>Pseudomonadati</taxon>
        <taxon>Pseudomonadota</taxon>
        <taxon>Gammaproteobacteria</taxon>
        <taxon>Pasteurellales</taxon>
        <taxon>Psittacicellaceae</taxon>
        <taxon>Psittacicella</taxon>
    </lineage>
</organism>
<gene>
    <name evidence="10" type="primary">brnQ</name>
    <name evidence="10" type="ORF">CJP74_04690</name>
</gene>
<keyword evidence="7 9" id="KW-1133">Transmembrane helix</keyword>
<evidence type="ECO:0000256" key="6">
    <source>
        <dbReference type="ARBA" id="ARBA00022970"/>
    </source>
</evidence>
<dbReference type="RefSeq" id="WP_119497126.1">
    <property type="nucleotide sequence ID" value="NZ_NRJH01000037.1"/>
</dbReference>